<proteinExistence type="predicted"/>
<dbReference type="InterPro" id="IPR046252">
    <property type="entry name" value="DUF6285"/>
</dbReference>
<evidence type="ECO:0000313" key="2">
    <source>
        <dbReference type="EMBL" id="CAB4654980.1"/>
    </source>
</evidence>
<dbReference type="Pfam" id="PF19802">
    <property type="entry name" value="DUF6285"/>
    <property type="match status" value="1"/>
</dbReference>
<dbReference type="AlphaFoldDB" id="A0A6J6KYY8"/>
<protein>
    <submittedName>
        <fullName evidence="2">Unannotated protein</fullName>
    </submittedName>
</protein>
<reference evidence="2" key="1">
    <citation type="submission" date="2020-05" db="EMBL/GenBank/DDBJ databases">
        <authorList>
            <person name="Chiriac C."/>
            <person name="Salcher M."/>
            <person name="Ghai R."/>
            <person name="Kavagutti S V."/>
        </authorList>
    </citation>
    <scope>NUCLEOTIDE SEQUENCE</scope>
</reference>
<feature type="domain" description="DUF6285" evidence="1">
    <location>
        <begin position="1"/>
        <end position="66"/>
    </location>
</feature>
<sequence length="68" mass="7903">MVRREHASVVDVNARNAEMLASLEVMNEQELVDKIRTGLYDEKLLEMLQKLRPVIEDKVSVANPKYLY</sequence>
<gene>
    <name evidence="2" type="ORF">UFOPK2169_01017</name>
</gene>
<accession>A0A6J6KYY8</accession>
<name>A0A6J6KYY8_9ZZZZ</name>
<evidence type="ECO:0000259" key="1">
    <source>
        <dbReference type="Pfam" id="PF19802"/>
    </source>
</evidence>
<organism evidence="2">
    <name type="scientific">freshwater metagenome</name>
    <dbReference type="NCBI Taxonomy" id="449393"/>
    <lineage>
        <taxon>unclassified sequences</taxon>
        <taxon>metagenomes</taxon>
        <taxon>ecological metagenomes</taxon>
    </lineage>
</organism>
<dbReference type="EMBL" id="CAEZWE010000039">
    <property type="protein sequence ID" value="CAB4654980.1"/>
    <property type="molecule type" value="Genomic_DNA"/>
</dbReference>